<name>A0A803PDC8_CANSA</name>
<dbReference type="Proteomes" id="UP000596661">
    <property type="component" value="Chromosome 4"/>
</dbReference>
<reference evidence="1" key="2">
    <citation type="submission" date="2021-03" db="UniProtKB">
        <authorList>
            <consortium name="EnsemblPlants"/>
        </authorList>
    </citation>
    <scope>IDENTIFICATION</scope>
</reference>
<sequence>MVSQDQVEHDEPDRDFMIDVQDYLLTRDREKRASKPKHKYGFTALAEMMAYAFVTVTELSRIELKTYAEAMSSKEA</sequence>
<dbReference type="EMBL" id="UZAU01000390">
    <property type="status" value="NOT_ANNOTATED_CDS"/>
    <property type="molecule type" value="Genomic_DNA"/>
</dbReference>
<dbReference type="Gramene" id="evm.model.04.1499">
    <property type="protein sequence ID" value="cds.evm.model.04.1499"/>
    <property type="gene ID" value="evm.TU.04.1499"/>
</dbReference>
<reference evidence="1" key="1">
    <citation type="submission" date="2018-11" db="EMBL/GenBank/DDBJ databases">
        <authorList>
            <person name="Grassa J C."/>
        </authorList>
    </citation>
    <scope>NUCLEOTIDE SEQUENCE [LARGE SCALE GENOMIC DNA]</scope>
</reference>
<organism evidence="1 2">
    <name type="scientific">Cannabis sativa</name>
    <name type="common">Hemp</name>
    <name type="synonym">Marijuana</name>
    <dbReference type="NCBI Taxonomy" id="3483"/>
    <lineage>
        <taxon>Eukaryota</taxon>
        <taxon>Viridiplantae</taxon>
        <taxon>Streptophyta</taxon>
        <taxon>Embryophyta</taxon>
        <taxon>Tracheophyta</taxon>
        <taxon>Spermatophyta</taxon>
        <taxon>Magnoliopsida</taxon>
        <taxon>eudicotyledons</taxon>
        <taxon>Gunneridae</taxon>
        <taxon>Pentapetalae</taxon>
        <taxon>rosids</taxon>
        <taxon>fabids</taxon>
        <taxon>Rosales</taxon>
        <taxon>Cannabaceae</taxon>
        <taxon>Cannabis</taxon>
    </lineage>
</organism>
<protein>
    <submittedName>
        <fullName evidence="1">Uncharacterized protein</fullName>
    </submittedName>
</protein>
<keyword evidence="2" id="KW-1185">Reference proteome</keyword>
<dbReference type="EnsemblPlants" id="evm.model.04.1499">
    <property type="protein sequence ID" value="cds.evm.model.04.1499"/>
    <property type="gene ID" value="evm.TU.04.1499"/>
</dbReference>
<evidence type="ECO:0000313" key="2">
    <source>
        <dbReference type="Proteomes" id="UP000596661"/>
    </source>
</evidence>
<dbReference type="AlphaFoldDB" id="A0A803PDC8"/>
<accession>A0A803PDC8</accession>
<evidence type="ECO:0000313" key="1">
    <source>
        <dbReference type="EnsemblPlants" id="cds.evm.model.04.1499"/>
    </source>
</evidence>
<proteinExistence type="predicted"/>